<gene>
    <name evidence="3" type="ORF">NK718_13935</name>
</gene>
<keyword evidence="2" id="KW-0812">Transmembrane</keyword>
<evidence type="ECO:0000256" key="1">
    <source>
        <dbReference type="SAM" id="MobiDB-lite"/>
    </source>
</evidence>
<organism evidence="3 4">
    <name type="scientific">Alsobacter ponti</name>
    <dbReference type="NCBI Taxonomy" id="2962936"/>
    <lineage>
        <taxon>Bacteria</taxon>
        <taxon>Pseudomonadati</taxon>
        <taxon>Pseudomonadota</taxon>
        <taxon>Alphaproteobacteria</taxon>
        <taxon>Hyphomicrobiales</taxon>
        <taxon>Alsobacteraceae</taxon>
        <taxon>Alsobacter</taxon>
    </lineage>
</organism>
<keyword evidence="2" id="KW-0472">Membrane</keyword>
<dbReference type="Proteomes" id="UP001205890">
    <property type="component" value="Unassembled WGS sequence"/>
</dbReference>
<dbReference type="RefSeq" id="WP_254743411.1">
    <property type="nucleotide sequence ID" value="NZ_JANCLU010000013.1"/>
</dbReference>
<keyword evidence="4" id="KW-1185">Reference proteome</keyword>
<feature type="region of interest" description="Disordered" evidence="1">
    <location>
        <begin position="140"/>
        <end position="194"/>
    </location>
</feature>
<sequence length="194" mass="20834">MSIAIAPLVAAYVLVAALLLSLNLTSRWAWPVKAGAVVLTTGFFALSYVGAVSLLGWPSRAKLPPHFQLLATKVVEPDAHAGTAGGVFLWIDPLDEQNLPLNRPRAFELPWSAKLSRKVSGAQEKLQQGQEVAGKAEAIDENDVPVDDIQRVAGPPPREGQEANGMDTVPFSDDGRNLQFEDMPPPILPEKGPI</sequence>
<keyword evidence="2" id="KW-1133">Transmembrane helix</keyword>
<comment type="caution">
    <text evidence="3">The sequence shown here is derived from an EMBL/GenBank/DDBJ whole genome shotgun (WGS) entry which is preliminary data.</text>
</comment>
<accession>A0ABT1LFF0</accession>
<evidence type="ECO:0000313" key="4">
    <source>
        <dbReference type="Proteomes" id="UP001205890"/>
    </source>
</evidence>
<name>A0ABT1LFF0_9HYPH</name>
<feature type="transmembrane region" description="Helical" evidence="2">
    <location>
        <begin position="37"/>
        <end position="57"/>
    </location>
</feature>
<proteinExistence type="predicted"/>
<evidence type="ECO:0000256" key="2">
    <source>
        <dbReference type="SAM" id="Phobius"/>
    </source>
</evidence>
<protein>
    <submittedName>
        <fullName evidence="3">Uncharacterized protein</fullName>
    </submittedName>
</protein>
<dbReference type="EMBL" id="JANCLU010000013">
    <property type="protein sequence ID" value="MCP8939623.1"/>
    <property type="molecule type" value="Genomic_DNA"/>
</dbReference>
<evidence type="ECO:0000313" key="3">
    <source>
        <dbReference type="EMBL" id="MCP8939623.1"/>
    </source>
</evidence>
<reference evidence="3 4" key="1">
    <citation type="submission" date="2022-07" db="EMBL/GenBank/DDBJ databases">
        <authorList>
            <person name="Li W.-J."/>
            <person name="Deng Q.-Q."/>
        </authorList>
    </citation>
    <scope>NUCLEOTIDE SEQUENCE [LARGE SCALE GENOMIC DNA]</scope>
    <source>
        <strain evidence="3 4">SYSU M60028</strain>
    </source>
</reference>